<evidence type="ECO:0000313" key="1">
    <source>
        <dbReference type="EMBL" id="MCI38922.1"/>
    </source>
</evidence>
<comment type="caution">
    <text evidence="1">The sequence shown here is derived from an EMBL/GenBank/DDBJ whole genome shotgun (WGS) entry which is preliminary data.</text>
</comment>
<reference evidence="1 2" key="1">
    <citation type="journal article" date="2018" name="Front. Plant Sci.">
        <title>Red Clover (Trifolium pratense) and Zigzag Clover (T. medium) - A Picture of Genomic Similarities and Differences.</title>
        <authorList>
            <person name="Dluhosova J."/>
            <person name="Istvanek J."/>
            <person name="Nedelnik J."/>
            <person name="Repkova J."/>
        </authorList>
    </citation>
    <scope>NUCLEOTIDE SEQUENCE [LARGE SCALE GENOMIC DNA]</scope>
    <source>
        <strain evidence="2">cv. 10/8</strain>
        <tissue evidence="1">Leaf</tissue>
    </source>
</reference>
<sequence length="89" mass="9684">RRPFPLHPNTFLYVAVVGGSARSGVGPLHHPCPVCNVEYESCLGLLFFGSDGGCRFALFTLFLRRSKPPCTFPTSLDVVLVFAVVFKGP</sequence>
<proteinExistence type="predicted"/>
<dbReference type="EMBL" id="LXQA010261473">
    <property type="protein sequence ID" value="MCI38922.1"/>
    <property type="molecule type" value="Genomic_DNA"/>
</dbReference>
<name>A0A392RRU1_9FABA</name>
<evidence type="ECO:0000313" key="2">
    <source>
        <dbReference type="Proteomes" id="UP000265520"/>
    </source>
</evidence>
<organism evidence="1 2">
    <name type="scientific">Trifolium medium</name>
    <dbReference type="NCBI Taxonomy" id="97028"/>
    <lineage>
        <taxon>Eukaryota</taxon>
        <taxon>Viridiplantae</taxon>
        <taxon>Streptophyta</taxon>
        <taxon>Embryophyta</taxon>
        <taxon>Tracheophyta</taxon>
        <taxon>Spermatophyta</taxon>
        <taxon>Magnoliopsida</taxon>
        <taxon>eudicotyledons</taxon>
        <taxon>Gunneridae</taxon>
        <taxon>Pentapetalae</taxon>
        <taxon>rosids</taxon>
        <taxon>fabids</taxon>
        <taxon>Fabales</taxon>
        <taxon>Fabaceae</taxon>
        <taxon>Papilionoideae</taxon>
        <taxon>50 kb inversion clade</taxon>
        <taxon>NPAAA clade</taxon>
        <taxon>Hologalegina</taxon>
        <taxon>IRL clade</taxon>
        <taxon>Trifolieae</taxon>
        <taxon>Trifolium</taxon>
    </lineage>
</organism>
<protein>
    <submittedName>
        <fullName evidence="1">Uncharacterized protein</fullName>
    </submittedName>
</protein>
<keyword evidence="2" id="KW-1185">Reference proteome</keyword>
<accession>A0A392RRU1</accession>
<dbReference type="AlphaFoldDB" id="A0A392RRU1"/>
<dbReference type="Proteomes" id="UP000265520">
    <property type="component" value="Unassembled WGS sequence"/>
</dbReference>
<feature type="non-terminal residue" evidence="1">
    <location>
        <position position="1"/>
    </location>
</feature>